<evidence type="ECO:0000259" key="10">
    <source>
        <dbReference type="PROSITE" id="PS51371"/>
    </source>
</evidence>
<dbReference type="RefSeq" id="WP_284297766.1">
    <property type="nucleotide sequence ID" value="NZ_BSSV01000003.1"/>
</dbReference>
<dbReference type="InterPro" id="IPR002550">
    <property type="entry name" value="CNNM"/>
</dbReference>
<keyword evidence="13" id="KW-1185">Reference proteome</keyword>
<keyword evidence="4 8" id="KW-1133">Transmembrane helix</keyword>
<evidence type="ECO:0000256" key="3">
    <source>
        <dbReference type="ARBA" id="ARBA00022737"/>
    </source>
</evidence>
<dbReference type="Pfam" id="PF00571">
    <property type="entry name" value="CBS"/>
    <property type="match status" value="1"/>
</dbReference>
<dbReference type="PANTHER" id="PTHR22777">
    <property type="entry name" value="HEMOLYSIN-RELATED"/>
    <property type="match status" value="1"/>
</dbReference>
<dbReference type="InterPro" id="IPR000644">
    <property type="entry name" value="CBS_dom"/>
</dbReference>
<proteinExistence type="predicted"/>
<evidence type="ECO:0000256" key="5">
    <source>
        <dbReference type="ARBA" id="ARBA00023122"/>
    </source>
</evidence>
<feature type="domain" description="CBS" evidence="10">
    <location>
        <begin position="263"/>
        <end position="321"/>
    </location>
</feature>
<gene>
    <name evidence="12" type="ORF">tloyanaT_18040</name>
</gene>
<dbReference type="InterPro" id="IPR044751">
    <property type="entry name" value="Ion_transp-like_CBS"/>
</dbReference>
<dbReference type="PANTHER" id="PTHR22777:SF4">
    <property type="entry name" value="UPF0053 PROTEIN SLL1254"/>
    <property type="match status" value="1"/>
</dbReference>
<comment type="subcellular location">
    <subcellularLocation>
        <location evidence="1">Membrane</location>
        <topology evidence="1">Multi-pass membrane protein</topology>
    </subcellularLocation>
</comment>
<accession>A0ABQ6HD93</accession>
<comment type="caution">
    <text evidence="12">The sequence shown here is derived from an EMBL/GenBank/DDBJ whole genome shotgun (WGS) entry which is preliminary data.</text>
</comment>
<evidence type="ECO:0000256" key="6">
    <source>
        <dbReference type="ARBA" id="ARBA00023136"/>
    </source>
</evidence>
<evidence type="ECO:0000256" key="9">
    <source>
        <dbReference type="SAM" id="Phobius"/>
    </source>
</evidence>
<dbReference type="Gene3D" id="3.10.580.10">
    <property type="entry name" value="CBS-domain"/>
    <property type="match status" value="1"/>
</dbReference>
<evidence type="ECO:0008006" key="14">
    <source>
        <dbReference type="Google" id="ProtNLM"/>
    </source>
</evidence>
<keyword evidence="2 8" id="KW-0812">Transmembrane</keyword>
<dbReference type="PROSITE" id="PS51846">
    <property type="entry name" value="CNNM"/>
    <property type="match status" value="1"/>
</dbReference>
<keyword evidence="6 8" id="KW-0472">Membrane</keyword>
<keyword evidence="3" id="KW-0677">Repeat</keyword>
<reference evidence="12 13" key="1">
    <citation type="submission" date="2023-03" db="EMBL/GenBank/DDBJ databases">
        <title>Thalassotalea loyana LMG 22536T draft genome sequence.</title>
        <authorList>
            <person name="Sawabe T."/>
        </authorList>
    </citation>
    <scope>NUCLEOTIDE SEQUENCE [LARGE SCALE GENOMIC DNA]</scope>
    <source>
        <strain evidence="12 13">LMG 22536</strain>
    </source>
</reference>
<dbReference type="PROSITE" id="PS51371">
    <property type="entry name" value="CBS"/>
    <property type="match status" value="1"/>
</dbReference>
<evidence type="ECO:0000256" key="1">
    <source>
        <dbReference type="ARBA" id="ARBA00004141"/>
    </source>
</evidence>
<evidence type="ECO:0000256" key="8">
    <source>
        <dbReference type="PROSITE-ProRule" id="PRU01193"/>
    </source>
</evidence>
<evidence type="ECO:0000313" key="13">
    <source>
        <dbReference type="Proteomes" id="UP001157134"/>
    </source>
</evidence>
<dbReference type="CDD" id="cd04590">
    <property type="entry name" value="CBS_pair_CorC_HlyC_assoc"/>
    <property type="match status" value="1"/>
</dbReference>
<evidence type="ECO:0000256" key="7">
    <source>
        <dbReference type="PROSITE-ProRule" id="PRU00703"/>
    </source>
</evidence>
<sequence length="350" mass="39272">MTLLIIYIALAIGVSFLCSVLEAVLLSVNTAYVTTLVNEDRPSGHLYKKWKDNVSQPLSAILTLNTIAHTIGAAGAGAQATVVFGSAYIGVFSAVLTLLILVFSEIIPKTIGAQYWRQLAPASAHILKYMVWGLYPLIKMSDFVTSFFSKSDNLSGLSREEFSAMAQVSSEEGQLEEKESQFLQNLMLLKSLKVKDAMTPRTVIFSLSNSLLVEEYFHKYDKVFFSRIPVYQDDADNIVGYVFRSDLLMAQARENGKQPLANYVRPIRAVPEKLPLNQVMDKLIEERSHIMLVVSEYGTIQGIITLEDVIETLLGLEIVDEKDQDVDMQKLARKLWRKRAEHKGVQLEQD</sequence>
<evidence type="ECO:0000256" key="2">
    <source>
        <dbReference type="ARBA" id="ARBA00022692"/>
    </source>
</evidence>
<dbReference type="EMBL" id="BSSV01000003">
    <property type="protein sequence ID" value="GLX85552.1"/>
    <property type="molecule type" value="Genomic_DNA"/>
</dbReference>
<dbReference type="Proteomes" id="UP001157134">
    <property type="component" value="Unassembled WGS sequence"/>
</dbReference>
<evidence type="ECO:0000313" key="12">
    <source>
        <dbReference type="EMBL" id="GLX85552.1"/>
    </source>
</evidence>
<feature type="domain" description="CNNM transmembrane" evidence="11">
    <location>
        <begin position="1"/>
        <end position="179"/>
    </location>
</feature>
<evidence type="ECO:0000259" key="11">
    <source>
        <dbReference type="PROSITE" id="PS51846"/>
    </source>
</evidence>
<dbReference type="SUPFAM" id="SSF54631">
    <property type="entry name" value="CBS-domain pair"/>
    <property type="match status" value="1"/>
</dbReference>
<feature type="transmembrane region" description="Helical" evidence="9">
    <location>
        <begin position="86"/>
        <end position="107"/>
    </location>
</feature>
<dbReference type="InterPro" id="IPR046342">
    <property type="entry name" value="CBS_dom_sf"/>
</dbReference>
<feature type="transmembrane region" description="Helical" evidence="9">
    <location>
        <begin position="6"/>
        <end position="37"/>
    </location>
</feature>
<name>A0ABQ6HD93_9GAMM</name>
<protein>
    <recommendedName>
        <fullName evidence="14">DUF21 domain-containing protein</fullName>
    </recommendedName>
</protein>
<dbReference type="Pfam" id="PF01595">
    <property type="entry name" value="CNNM"/>
    <property type="match status" value="1"/>
</dbReference>
<organism evidence="12 13">
    <name type="scientific">Thalassotalea loyana</name>
    <dbReference type="NCBI Taxonomy" id="280483"/>
    <lineage>
        <taxon>Bacteria</taxon>
        <taxon>Pseudomonadati</taxon>
        <taxon>Pseudomonadota</taxon>
        <taxon>Gammaproteobacteria</taxon>
        <taxon>Alteromonadales</taxon>
        <taxon>Colwelliaceae</taxon>
        <taxon>Thalassotalea</taxon>
    </lineage>
</organism>
<evidence type="ECO:0000256" key="4">
    <source>
        <dbReference type="ARBA" id="ARBA00022989"/>
    </source>
</evidence>
<keyword evidence="5 7" id="KW-0129">CBS domain</keyword>